<keyword evidence="10" id="KW-1185">Reference proteome</keyword>
<feature type="transmembrane region" description="Helical" evidence="7">
    <location>
        <begin position="371"/>
        <end position="389"/>
    </location>
</feature>
<dbReference type="PANTHER" id="PTHR23513:SF6">
    <property type="entry name" value="MAJOR FACILITATOR SUPERFAMILY ASSOCIATED DOMAIN-CONTAINING PROTEIN"/>
    <property type="match status" value="1"/>
</dbReference>
<gene>
    <name evidence="9" type="ORF">Vau01_008490</name>
</gene>
<feature type="transmembrane region" description="Helical" evidence="7">
    <location>
        <begin position="345"/>
        <end position="365"/>
    </location>
</feature>
<feature type="domain" description="Major facilitator superfamily (MFS) profile" evidence="8">
    <location>
        <begin position="10"/>
        <end position="396"/>
    </location>
</feature>
<accession>A0A8J3Z1F0</accession>
<dbReference type="Pfam" id="PF05977">
    <property type="entry name" value="MFS_3"/>
    <property type="match status" value="1"/>
</dbReference>
<dbReference type="EMBL" id="BOPG01000006">
    <property type="protein sequence ID" value="GIJ53333.1"/>
    <property type="molecule type" value="Genomic_DNA"/>
</dbReference>
<comment type="subcellular location">
    <subcellularLocation>
        <location evidence="1">Cell membrane</location>
        <topology evidence="1">Multi-pass membrane protein</topology>
    </subcellularLocation>
</comment>
<dbReference type="PANTHER" id="PTHR23513">
    <property type="entry name" value="INTEGRAL MEMBRANE EFFLUX PROTEIN-RELATED"/>
    <property type="match status" value="1"/>
</dbReference>
<evidence type="ECO:0000259" key="8">
    <source>
        <dbReference type="PROSITE" id="PS50850"/>
    </source>
</evidence>
<name>A0A8J3Z1F0_9ACTN</name>
<proteinExistence type="predicted"/>
<reference evidence="9" key="1">
    <citation type="submission" date="2021-01" db="EMBL/GenBank/DDBJ databases">
        <title>Whole genome shotgun sequence of Virgisporangium aurantiacum NBRC 16421.</title>
        <authorList>
            <person name="Komaki H."/>
            <person name="Tamura T."/>
        </authorList>
    </citation>
    <scope>NUCLEOTIDE SEQUENCE</scope>
    <source>
        <strain evidence="9">NBRC 16421</strain>
    </source>
</reference>
<organism evidence="9 10">
    <name type="scientific">Virgisporangium aurantiacum</name>
    <dbReference type="NCBI Taxonomy" id="175570"/>
    <lineage>
        <taxon>Bacteria</taxon>
        <taxon>Bacillati</taxon>
        <taxon>Actinomycetota</taxon>
        <taxon>Actinomycetes</taxon>
        <taxon>Micromonosporales</taxon>
        <taxon>Micromonosporaceae</taxon>
        <taxon>Virgisporangium</taxon>
    </lineage>
</organism>
<keyword evidence="6 7" id="KW-0472">Membrane</keyword>
<dbReference type="CDD" id="cd06173">
    <property type="entry name" value="MFS_MefA_like"/>
    <property type="match status" value="1"/>
</dbReference>
<dbReference type="SUPFAM" id="SSF103473">
    <property type="entry name" value="MFS general substrate transporter"/>
    <property type="match status" value="1"/>
</dbReference>
<dbReference type="InterPro" id="IPR010290">
    <property type="entry name" value="TM_effector"/>
</dbReference>
<keyword evidence="3" id="KW-1003">Cell membrane</keyword>
<dbReference type="GO" id="GO:0022857">
    <property type="term" value="F:transmembrane transporter activity"/>
    <property type="evidence" value="ECO:0007669"/>
    <property type="project" value="InterPro"/>
</dbReference>
<sequence>MPGSLWRNRDFMLLWSGQVISTLGTRISSLAYPLLVLTLTGSPAQAGLVGFAQALPYIVWFLPAGALVDRWPRKRIMLTADLGRAIALGTVAAALLLDRITVAHLLVVAFVEGTLYVFFLLAEGAALPHVVPRAQLPTAVAQNQARDQGADLAGQPLGGFLFGLGHVVPFLVDAVSYLVAFVAMLPVRSSLEEPRQVERRHLVAEIGEGVRWLWGQHLIRTLVAFVAVGNLIYNALILIIIVRARNLGASPAAIGLLLAMFGVGALVGALAAPVIQRRIRPNAVMLAWLWITAVQLTLFAMAPNLVALGAVALVGTAIGPVFNVVLAAYRYALTPDRLQGRATSVIRLIAWGTIPIGALVGGFSVERFGAVPTFVGLAAVGVAMALAGTTTTHVRRAPRVETLERVS</sequence>
<dbReference type="AlphaFoldDB" id="A0A8J3Z1F0"/>
<feature type="transmembrane region" description="Helical" evidence="7">
    <location>
        <begin position="12"/>
        <end position="35"/>
    </location>
</feature>
<evidence type="ECO:0000256" key="2">
    <source>
        <dbReference type="ARBA" id="ARBA00022448"/>
    </source>
</evidence>
<dbReference type="GO" id="GO:0005886">
    <property type="term" value="C:plasma membrane"/>
    <property type="evidence" value="ECO:0007669"/>
    <property type="project" value="UniProtKB-SubCell"/>
</dbReference>
<feature type="transmembrane region" description="Helical" evidence="7">
    <location>
        <begin position="221"/>
        <end position="242"/>
    </location>
</feature>
<feature type="transmembrane region" description="Helical" evidence="7">
    <location>
        <begin position="308"/>
        <end position="333"/>
    </location>
</feature>
<keyword evidence="2" id="KW-0813">Transport</keyword>
<dbReference type="InterPro" id="IPR036259">
    <property type="entry name" value="MFS_trans_sf"/>
</dbReference>
<comment type="caution">
    <text evidence="9">The sequence shown here is derived from an EMBL/GenBank/DDBJ whole genome shotgun (WGS) entry which is preliminary data.</text>
</comment>
<keyword evidence="5 7" id="KW-1133">Transmembrane helix</keyword>
<keyword evidence="4 7" id="KW-0812">Transmembrane</keyword>
<dbReference type="RefSeq" id="WP_203987396.1">
    <property type="nucleotide sequence ID" value="NZ_BOPG01000006.1"/>
</dbReference>
<evidence type="ECO:0000256" key="7">
    <source>
        <dbReference type="SAM" id="Phobius"/>
    </source>
</evidence>
<feature type="transmembrane region" description="Helical" evidence="7">
    <location>
        <begin position="283"/>
        <end position="302"/>
    </location>
</feature>
<evidence type="ECO:0000256" key="3">
    <source>
        <dbReference type="ARBA" id="ARBA00022475"/>
    </source>
</evidence>
<evidence type="ECO:0000256" key="4">
    <source>
        <dbReference type="ARBA" id="ARBA00022692"/>
    </source>
</evidence>
<evidence type="ECO:0000313" key="10">
    <source>
        <dbReference type="Proteomes" id="UP000612585"/>
    </source>
</evidence>
<evidence type="ECO:0000256" key="5">
    <source>
        <dbReference type="ARBA" id="ARBA00022989"/>
    </source>
</evidence>
<dbReference type="Gene3D" id="1.20.1250.20">
    <property type="entry name" value="MFS general substrate transporter like domains"/>
    <property type="match status" value="1"/>
</dbReference>
<dbReference type="InterPro" id="IPR020846">
    <property type="entry name" value="MFS_dom"/>
</dbReference>
<dbReference type="Proteomes" id="UP000612585">
    <property type="component" value="Unassembled WGS sequence"/>
</dbReference>
<feature type="transmembrane region" description="Helical" evidence="7">
    <location>
        <begin position="47"/>
        <end position="68"/>
    </location>
</feature>
<feature type="transmembrane region" description="Helical" evidence="7">
    <location>
        <begin position="160"/>
        <end position="185"/>
    </location>
</feature>
<evidence type="ECO:0000313" key="9">
    <source>
        <dbReference type="EMBL" id="GIJ53333.1"/>
    </source>
</evidence>
<evidence type="ECO:0000256" key="1">
    <source>
        <dbReference type="ARBA" id="ARBA00004651"/>
    </source>
</evidence>
<evidence type="ECO:0000256" key="6">
    <source>
        <dbReference type="ARBA" id="ARBA00023136"/>
    </source>
</evidence>
<feature type="transmembrane region" description="Helical" evidence="7">
    <location>
        <begin position="102"/>
        <end position="122"/>
    </location>
</feature>
<dbReference type="PROSITE" id="PS50850">
    <property type="entry name" value="MFS"/>
    <property type="match status" value="1"/>
</dbReference>
<feature type="transmembrane region" description="Helical" evidence="7">
    <location>
        <begin position="248"/>
        <end position="271"/>
    </location>
</feature>
<protein>
    <submittedName>
        <fullName evidence="9">MFS transporter</fullName>
    </submittedName>
</protein>